<dbReference type="EMBL" id="CAJNOQ010006864">
    <property type="protein sequence ID" value="CAF1149859.1"/>
    <property type="molecule type" value="Genomic_DNA"/>
</dbReference>
<reference evidence="1" key="1">
    <citation type="submission" date="2021-02" db="EMBL/GenBank/DDBJ databases">
        <authorList>
            <person name="Nowell W R."/>
        </authorList>
    </citation>
    <scope>NUCLEOTIDE SEQUENCE</scope>
</reference>
<organism evidence="1 5">
    <name type="scientific">Didymodactylos carnosus</name>
    <dbReference type="NCBI Taxonomy" id="1234261"/>
    <lineage>
        <taxon>Eukaryota</taxon>
        <taxon>Metazoa</taxon>
        <taxon>Spiralia</taxon>
        <taxon>Gnathifera</taxon>
        <taxon>Rotifera</taxon>
        <taxon>Eurotatoria</taxon>
        <taxon>Bdelloidea</taxon>
        <taxon>Philodinida</taxon>
        <taxon>Philodinidae</taxon>
        <taxon>Didymodactylos</taxon>
    </lineage>
</organism>
<proteinExistence type="predicted"/>
<evidence type="ECO:0000313" key="2">
    <source>
        <dbReference type="EMBL" id="CAF1604798.1"/>
    </source>
</evidence>
<evidence type="ECO:0000313" key="3">
    <source>
        <dbReference type="EMBL" id="CAF3913416.1"/>
    </source>
</evidence>
<dbReference type="Proteomes" id="UP000677228">
    <property type="component" value="Unassembled WGS sequence"/>
</dbReference>
<dbReference type="EMBL" id="CAJOBA010075427">
    <property type="protein sequence ID" value="CAF4415034.1"/>
    <property type="molecule type" value="Genomic_DNA"/>
</dbReference>
<dbReference type="AlphaFoldDB" id="A0A814SSJ3"/>
<gene>
    <name evidence="1" type="ORF">GPM918_LOCUS21123</name>
    <name evidence="2" type="ORF">OVA965_LOCUS42308</name>
    <name evidence="3" type="ORF">SRO942_LOCUS21120</name>
    <name evidence="4" type="ORF">TMI583_LOCUS44176</name>
</gene>
<evidence type="ECO:0000313" key="5">
    <source>
        <dbReference type="Proteomes" id="UP000663829"/>
    </source>
</evidence>
<sequence length="66" mass="7434">MMSTSAKHALAALFIHSAPHQAKQYSFVDRIYRCLQASKDETSKYAVNNTIMNTTFMSMSTLRTEG</sequence>
<dbReference type="Proteomes" id="UP000682733">
    <property type="component" value="Unassembled WGS sequence"/>
</dbReference>
<dbReference type="EMBL" id="CAJOBC010006864">
    <property type="protein sequence ID" value="CAF3913416.1"/>
    <property type="molecule type" value="Genomic_DNA"/>
</dbReference>
<protein>
    <submittedName>
        <fullName evidence="1">Uncharacterized protein</fullName>
    </submittedName>
</protein>
<accession>A0A814SSJ3</accession>
<evidence type="ECO:0000313" key="4">
    <source>
        <dbReference type="EMBL" id="CAF4415034.1"/>
    </source>
</evidence>
<dbReference type="Proteomes" id="UP000663829">
    <property type="component" value="Unassembled WGS sequence"/>
</dbReference>
<comment type="caution">
    <text evidence="1">The sequence shown here is derived from an EMBL/GenBank/DDBJ whole genome shotgun (WGS) entry which is preliminary data.</text>
</comment>
<evidence type="ECO:0000313" key="1">
    <source>
        <dbReference type="EMBL" id="CAF1149859.1"/>
    </source>
</evidence>
<keyword evidence="5" id="KW-1185">Reference proteome</keyword>
<name>A0A814SSJ3_9BILA</name>
<dbReference type="Proteomes" id="UP000681722">
    <property type="component" value="Unassembled WGS sequence"/>
</dbReference>
<dbReference type="EMBL" id="CAJNOK010051513">
    <property type="protein sequence ID" value="CAF1604798.1"/>
    <property type="molecule type" value="Genomic_DNA"/>
</dbReference>